<dbReference type="Proteomes" id="UP001497482">
    <property type="component" value="Chromosome 16"/>
</dbReference>
<dbReference type="PANTHER" id="PTHR15141">
    <property type="entry name" value="TRANSCRIPTION ELONGATION FACTOR B POLYPEPTIDE 3"/>
    <property type="match status" value="1"/>
</dbReference>
<dbReference type="AlphaFoldDB" id="A0AAV2K9R7"/>
<protein>
    <submittedName>
        <fullName evidence="2">Uncharacterized protein</fullName>
    </submittedName>
</protein>
<feature type="compositionally biased region" description="Low complexity" evidence="1">
    <location>
        <begin position="46"/>
        <end position="71"/>
    </location>
</feature>
<evidence type="ECO:0000313" key="3">
    <source>
        <dbReference type="Proteomes" id="UP001497482"/>
    </source>
</evidence>
<dbReference type="InterPro" id="IPR051870">
    <property type="entry name" value="Elongin-A_domain"/>
</dbReference>
<gene>
    <name evidence="2" type="ORF">KC01_LOCUS15334</name>
</gene>
<proteinExistence type="predicted"/>
<reference evidence="2 3" key="1">
    <citation type="submission" date="2024-04" db="EMBL/GenBank/DDBJ databases">
        <authorList>
            <person name="Waldvogel A.-M."/>
            <person name="Schoenle A."/>
        </authorList>
    </citation>
    <scope>NUCLEOTIDE SEQUENCE [LARGE SCALE GENOMIC DNA]</scope>
</reference>
<feature type="compositionally biased region" description="Low complexity" evidence="1">
    <location>
        <begin position="19"/>
        <end position="33"/>
    </location>
</feature>
<evidence type="ECO:0000256" key="1">
    <source>
        <dbReference type="SAM" id="MobiDB-lite"/>
    </source>
</evidence>
<name>A0AAV2K9R7_KNICA</name>
<organism evidence="2 3">
    <name type="scientific">Knipowitschia caucasica</name>
    <name type="common">Caucasian dwarf goby</name>
    <name type="synonym">Pomatoschistus caucasicus</name>
    <dbReference type="NCBI Taxonomy" id="637954"/>
    <lineage>
        <taxon>Eukaryota</taxon>
        <taxon>Metazoa</taxon>
        <taxon>Chordata</taxon>
        <taxon>Craniata</taxon>
        <taxon>Vertebrata</taxon>
        <taxon>Euteleostomi</taxon>
        <taxon>Actinopterygii</taxon>
        <taxon>Neopterygii</taxon>
        <taxon>Teleostei</taxon>
        <taxon>Neoteleostei</taxon>
        <taxon>Acanthomorphata</taxon>
        <taxon>Gobiaria</taxon>
        <taxon>Gobiiformes</taxon>
        <taxon>Gobioidei</taxon>
        <taxon>Gobiidae</taxon>
        <taxon>Gobiinae</taxon>
        <taxon>Knipowitschia</taxon>
    </lineage>
</organism>
<accession>A0AAV2K9R7</accession>
<keyword evidence="3" id="KW-1185">Reference proteome</keyword>
<dbReference type="EMBL" id="OZ035838">
    <property type="protein sequence ID" value="CAL1585086.1"/>
    <property type="molecule type" value="Genomic_DNA"/>
</dbReference>
<dbReference type="PANTHER" id="PTHR15141:SF75">
    <property type="entry name" value="ELONGIN-A"/>
    <property type="match status" value="1"/>
</dbReference>
<feature type="region of interest" description="Disordered" evidence="1">
    <location>
        <begin position="1"/>
        <end position="81"/>
    </location>
</feature>
<evidence type="ECO:0000313" key="2">
    <source>
        <dbReference type="EMBL" id="CAL1585086.1"/>
    </source>
</evidence>
<sequence>MTIVAKPPRDVRRRQEKFGTSSGSSASSTAAAAPIKIRPAFTVTRPDSPGPSSSSSPPSSGPRNPFSSSASAARDKPLVKKIAPMMAKTIKAFKNRFSRR</sequence>